<feature type="domain" description="MaoC-like" evidence="1">
    <location>
        <begin position="9"/>
        <end position="113"/>
    </location>
</feature>
<dbReference type="STRING" id="1184267.A11Q_693"/>
<protein>
    <submittedName>
        <fullName evidence="2">MaoC family protein</fullName>
    </submittedName>
</protein>
<evidence type="ECO:0000313" key="2">
    <source>
        <dbReference type="EMBL" id="AGH94913.1"/>
    </source>
</evidence>
<sequence>MESEICVGFKAQETVKITDKMVRQFAELSGDFNPIHLDDEYAQSTRFKRRIAHGMILGALVSRLLTEKIGTGGIYLAQSLKFSNPVFIDDDITFEFEVIKLHKSRGFGVVETNAKNKQGEFVLKGEATIMMSWGVK</sequence>
<name>M4V6T5_9BACT</name>
<dbReference type="Proteomes" id="UP000012040">
    <property type="component" value="Chromosome"/>
</dbReference>
<dbReference type="Gene3D" id="3.10.129.10">
    <property type="entry name" value="Hotdog Thioesterase"/>
    <property type="match status" value="1"/>
</dbReference>
<dbReference type="EMBL" id="CP003537">
    <property type="protein sequence ID" value="AGH94913.1"/>
    <property type="molecule type" value="Genomic_DNA"/>
</dbReference>
<gene>
    <name evidence="2" type="ORF">A11Q_693</name>
</gene>
<dbReference type="PANTHER" id="PTHR43437:SF3">
    <property type="entry name" value="HYDROXYACYL-THIOESTER DEHYDRATASE TYPE 2, MITOCHONDRIAL"/>
    <property type="match status" value="1"/>
</dbReference>
<dbReference type="KEGG" id="bex:A11Q_693"/>
<dbReference type="AlphaFoldDB" id="M4V6T5"/>
<organism evidence="2 3">
    <name type="scientific">Pseudobdellovibrio exovorus JSS</name>
    <dbReference type="NCBI Taxonomy" id="1184267"/>
    <lineage>
        <taxon>Bacteria</taxon>
        <taxon>Pseudomonadati</taxon>
        <taxon>Bdellovibrionota</taxon>
        <taxon>Bdellovibrionia</taxon>
        <taxon>Bdellovibrionales</taxon>
        <taxon>Pseudobdellovibrionaceae</taxon>
        <taxon>Pseudobdellovibrio</taxon>
    </lineage>
</organism>
<dbReference type="GO" id="GO:0006633">
    <property type="term" value="P:fatty acid biosynthetic process"/>
    <property type="evidence" value="ECO:0007669"/>
    <property type="project" value="TreeGrafter"/>
</dbReference>
<dbReference type="PATRIC" id="fig|1184267.3.peg.702"/>
<reference evidence="2 3" key="1">
    <citation type="journal article" date="2013" name="ISME J.">
        <title>By their genes ye shall know them: genomic signatures of predatory bacteria.</title>
        <authorList>
            <person name="Pasternak Z."/>
            <person name="Pietrokovski S."/>
            <person name="Rotem O."/>
            <person name="Gophna U."/>
            <person name="Lurie-Weinberger M.N."/>
            <person name="Jurkevitch E."/>
        </authorList>
    </citation>
    <scope>NUCLEOTIDE SEQUENCE [LARGE SCALE GENOMIC DNA]</scope>
    <source>
        <strain evidence="2 3">JSS</strain>
    </source>
</reference>
<dbReference type="HOGENOM" id="CLU_094876_3_3_7"/>
<dbReference type="GO" id="GO:0019171">
    <property type="term" value="F:(3R)-hydroxyacyl-[acyl-carrier-protein] dehydratase activity"/>
    <property type="evidence" value="ECO:0007669"/>
    <property type="project" value="TreeGrafter"/>
</dbReference>
<dbReference type="InterPro" id="IPR050965">
    <property type="entry name" value="UPF0336/Enoyl-CoA_hydratase"/>
</dbReference>
<dbReference type="PANTHER" id="PTHR43437">
    <property type="entry name" value="HYDROXYACYL-THIOESTER DEHYDRATASE TYPE 2, MITOCHONDRIAL-RELATED"/>
    <property type="match status" value="1"/>
</dbReference>
<proteinExistence type="predicted"/>
<accession>M4V6T5</accession>
<dbReference type="Pfam" id="PF01575">
    <property type="entry name" value="MaoC_dehydratas"/>
    <property type="match status" value="1"/>
</dbReference>
<dbReference type="InterPro" id="IPR029069">
    <property type="entry name" value="HotDog_dom_sf"/>
</dbReference>
<keyword evidence="3" id="KW-1185">Reference proteome</keyword>
<dbReference type="CDD" id="cd03449">
    <property type="entry name" value="R_hydratase"/>
    <property type="match status" value="1"/>
</dbReference>
<dbReference type="InterPro" id="IPR002539">
    <property type="entry name" value="MaoC-like_dom"/>
</dbReference>
<evidence type="ECO:0000259" key="1">
    <source>
        <dbReference type="Pfam" id="PF01575"/>
    </source>
</evidence>
<dbReference type="SUPFAM" id="SSF54637">
    <property type="entry name" value="Thioesterase/thiol ester dehydrase-isomerase"/>
    <property type="match status" value="1"/>
</dbReference>
<evidence type="ECO:0000313" key="3">
    <source>
        <dbReference type="Proteomes" id="UP000012040"/>
    </source>
</evidence>
<dbReference type="eggNOG" id="COG2030">
    <property type="taxonomic scope" value="Bacteria"/>
</dbReference>
<dbReference type="RefSeq" id="WP_015469403.1">
    <property type="nucleotide sequence ID" value="NC_020813.1"/>
</dbReference>